<keyword evidence="1" id="KW-1133">Transmembrane helix</keyword>
<feature type="transmembrane region" description="Helical" evidence="1">
    <location>
        <begin position="129"/>
        <end position="153"/>
    </location>
</feature>
<keyword evidence="3" id="KW-1185">Reference proteome</keyword>
<sequence length="183" mass="21911">MKEVLKRLNWKLILVHFIATWFFIHSFYILSYLHDIEFTEFIMKNRNHTPVFDEIPFDTKRMSNFFMVTGISKFIGLLVAFMISLSISIYRKWFWLNSVFVLLITYTFFKLDFLQWNYLKVVFRFIGGFMPNITLDVLVDGLVMLLLGLIIFFSKKSSQLINSKKTYNSRTILSFRSMRNLSM</sequence>
<keyword evidence="1" id="KW-0812">Transmembrane</keyword>
<dbReference type="Proteomes" id="UP000761423">
    <property type="component" value="Unassembled WGS sequence"/>
</dbReference>
<evidence type="ECO:0008006" key="4">
    <source>
        <dbReference type="Google" id="ProtNLM"/>
    </source>
</evidence>
<protein>
    <recommendedName>
        <fullName evidence="4">VanZ-like domain-containing protein</fullName>
    </recommendedName>
</protein>
<feature type="transmembrane region" description="Helical" evidence="1">
    <location>
        <begin position="93"/>
        <end position="109"/>
    </location>
</feature>
<name>A0ABX0ICS7_9FLAO</name>
<comment type="caution">
    <text evidence="2">The sequence shown here is derived from an EMBL/GenBank/DDBJ whole genome shotgun (WGS) entry which is preliminary data.</text>
</comment>
<keyword evidence="1" id="KW-0472">Membrane</keyword>
<dbReference type="RefSeq" id="WP_166236927.1">
    <property type="nucleotide sequence ID" value="NZ_JAAJBV010000006.1"/>
</dbReference>
<feature type="transmembrane region" description="Helical" evidence="1">
    <location>
        <begin position="65"/>
        <end position="86"/>
    </location>
</feature>
<evidence type="ECO:0000256" key="1">
    <source>
        <dbReference type="SAM" id="Phobius"/>
    </source>
</evidence>
<reference evidence="2 3" key="1">
    <citation type="submission" date="2020-02" db="EMBL/GenBank/DDBJ databases">
        <authorList>
            <person name="Chen W.-M."/>
        </authorList>
    </citation>
    <scope>NUCLEOTIDE SEQUENCE [LARGE SCALE GENOMIC DNA]</scope>
    <source>
        <strain evidence="2 3">TWA-26</strain>
    </source>
</reference>
<organism evidence="2 3">
    <name type="scientific">Flavobacterium celericrescens</name>
    <dbReference type="NCBI Taxonomy" id="2709780"/>
    <lineage>
        <taxon>Bacteria</taxon>
        <taxon>Pseudomonadati</taxon>
        <taxon>Bacteroidota</taxon>
        <taxon>Flavobacteriia</taxon>
        <taxon>Flavobacteriales</taxon>
        <taxon>Flavobacteriaceae</taxon>
        <taxon>Flavobacterium</taxon>
    </lineage>
</organism>
<evidence type="ECO:0000313" key="2">
    <source>
        <dbReference type="EMBL" id="NHM04894.1"/>
    </source>
</evidence>
<gene>
    <name evidence="2" type="ORF">G4L40_09290</name>
</gene>
<accession>A0ABX0ICS7</accession>
<proteinExistence type="predicted"/>
<evidence type="ECO:0000313" key="3">
    <source>
        <dbReference type="Proteomes" id="UP000761423"/>
    </source>
</evidence>
<feature type="transmembrane region" description="Helical" evidence="1">
    <location>
        <begin position="12"/>
        <end position="33"/>
    </location>
</feature>
<dbReference type="EMBL" id="JAAJBV010000006">
    <property type="protein sequence ID" value="NHM04894.1"/>
    <property type="molecule type" value="Genomic_DNA"/>
</dbReference>